<dbReference type="InterPro" id="IPR037239">
    <property type="entry name" value="OSBP_sf"/>
</dbReference>
<evidence type="ECO:0000313" key="18">
    <source>
        <dbReference type="RefSeq" id="XP_014048034.1"/>
    </source>
</evidence>
<organism evidence="17 18">
    <name type="scientific">Salmo salar</name>
    <name type="common">Atlantic salmon</name>
    <dbReference type="NCBI Taxonomy" id="8030"/>
    <lineage>
        <taxon>Eukaryota</taxon>
        <taxon>Metazoa</taxon>
        <taxon>Chordata</taxon>
        <taxon>Craniata</taxon>
        <taxon>Vertebrata</taxon>
        <taxon>Euteleostomi</taxon>
        <taxon>Actinopterygii</taxon>
        <taxon>Neopterygii</taxon>
        <taxon>Teleostei</taxon>
        <taxon>Protacanthopterygii</taxon>
        <taxon>Salmoniformes</taxon>
        <taxon>Salmonidae</taxon>
        <taxon>Salmoninae</taxon>
        <taxon>Salmo</taxon>
    </lineage>
</organism>
<feature type="domain" description="PH" evidence="16">
    <location>
        <begin position="123"/>
        <end position="218"/>
    </location>
</feature>
<sequence>MGGRKIKVRLISRWPRPWVIHGFQSCVSSKREPCRKTELTFSDVVHPIVMMDPRVCPPSLNNSQSLMSSLDKSPSGGFKAGHSRNDSAGSSRNSRQNSRHWEVLEDHMDMGSGIGSGLDMSIPGICEGFLMKRRKYPLKGWHKRYFLLEKGILKYSKTQQDIQRGKLHGSLDVSLAVMSINKKSNRIDLDGGDYLYHLKAKNNDLFYIWLTKLCAHRVFKKNEALGVHHGVLHALTMGNSTLLPAMASLAQRNQAAMPGMYPHYASSASVYQAEMEVPPTAAPGVNGKVAAWLQQTHQSDTCSQELARSQLDLTELAQLIQRLNWLESGQQPISNSDLERRINMQNLTLNTPKAKKERKTTNKIFGHSRTLSGVEARSMGPFTSSHLSTSSNHLSVGAASVSSIPDYVYSQLSNPLITSPEAKKIQQDICALSHRVHASLKSIHEVLALERERVRQAWTGPDLRSSTSNQLATLCSTLSELEVQSCQTKVHSLSLSSGSTGGSKESYSTVRQDQNAEKTPSKGCSVQRTPSLADSMAEYYDARDVVCENSSENGEEESDESGLSDITTTSNSEPDEVHASTLPAEAISPDQPQSKASATLNYRTSVSRAPDMVSTVPTNTGRRTVLPANCVDNSHIGIMTILYNNIGKDLSRVSMPCGLNEPLNLLQRVSEELEYSELLDIANSTEDPFERMLYIGVFSISGYAWATWRNRYKPFNPVLGETYESHRKERGFRYIAEQVSHHPPCSAVHAESENFTFWQDQQWKNKFWGKSLEIISSGPVNVKLPKYGDHYEWNKVVTCVHNVLSQQRWLEHYGEVTIRNTKSDLCTCKISFVKSRYWTSETSKNEVQGQVLNQAGEVVHRFGGLWHEGIFCDTLPNPKCIWKPNPQPDDHFQYYGFGRYARELNELTPELKKVLPPSDTRYRPDQRILEEGDVAGADSKKEEVEQKQRDRRKELAKKGEEHVPRFFRKELDAAGNEIWLSNGTYWKIRNQPGFANTKNLDLWC</sequence>
<evidence type="ECO:0000256" key="15">
    <source>
        <dbReference type="SAM" id="MobiDB-lite"/>
    </source>
</evidence>
<dbReference type="PROSITE" id="PS01013">
    <property type="entry name" value="OSBP"/>
    <property type="match status" value="1"/>
</dbReference>
<comment type="similarity">
    <text evidence="4 13">Belongs to the OSBP family.</text>
</comment>
<dbReference type="KEGG" id="sasa:106600847"/>
<name>A0A1S3R8E8_SALSA</name>
<dbReference type="Gene3D" id="3.30.70.3490">
    <property type="match status" value="1"/>
</dbReference>
<dbReference type="SMART" id="SM00233">
    <property type="entry name" value="PH"/>
    <property type="match status" value="1"/>
</dbReference>
<dbReference type="GO" id="GO:0006699">
    <property type="term" value="P:bile acid biosynthetic process"/>
    <property type="evidence" value="ECO:0007669"/>
    <property type="project" value="UniProtKB-ARBA"/>
</dbReference>
<dbReference type="FunFam" id="3.30.70.3490:FF:000002">
    <property type="entry name" value="Oxysterol-binding protein"/>
    <property type="match status" value="1"/>
</dbReference>
<evidence type="ECO:0000256" key="4">
    <source>
        <dbReference type="ARBA" id="ARBA00008842"/>
    </source>
</evidence>
<dbReference type="GeneID" id="106600847"/>
<dbReference type="PROSITE" id="PS50003">
    <property type="entry name" value="PH_DOMAIN"/>
    <property type="match status" value="1"/>
</dbReference>
<keyword evidence="11" id="KW-0446">Lipid-binding</keyword>
<keyword evidence="9" id="KW-0256">Endoplasmic reticulum</keyword>
<dbReference type="RefSeq" id="XP_014048034.1">
    <property type="nucleotide sequence ID" value="XM_014192559.2"/>
</dbReference>
<dbReference type="Pfam" id="PF01237">
    <property type="entry name" value="Oxysterol_BP"/>
    <property type="match status" value="1"/>
</dbReference>
<evidence type="ECO:0000256" key="10">
    <source>
        <dbReference type="ARBA" id="ARBA00023055"/>
    </source>
</evidence>
<protein>
    <recommendedName>
        <fullName evidence="14">Oxysterol-binding protein</fullName>
    </recommendedName>
</protein>
<dbReference type="GO" id="GO:0097038">
    <property type="term" value="C:perinuclear endoplasmic reticulum"/>
    <property type="evidence" value="ECO:0007669"/>
    <property type="project" value="TreeGrafter"/>
</dbReference>
<evidence type="ECO:0000313" key="17">
    <source>
        <dbReference type="Proteomes" id="UP001652741"/>
    </source>
</evidence>
<evidence type="ECO:0000256" key="11">
    <source>
        <dbReference type="ARBA" id="ARBA00023121"/>
    </source>
</evidence>
<keyword evidence="12" id="KW-0472">Membrane</keyword>
<feature type="compositionally biased region" description="Polar residues" evidence="15">
    <location>
        <begin position="590"/>
        <end position="599"/>
    </location>
</feature>
<dbReference type="GO" id="GO:0120015">
    <property type="term" value="F:sterol transfer activity"/>
    <property type="evidence" value="ECO:0007669"/>
    <property type="project" value="UniProtKB-ARBA"/>
</dbReference>
<feature type="region of interest" description="Disordered" evidence="15">
    <location>
        <begin position="62"/>
        <end position="98"/>
    </location>
</feature>
<keyword evidence="7" id="KW-0963">Cytoplasm</keyword>
<dbReference type="Proteomes" id="UP001652741">
    <property type="component" value="Chromosome ssa03"/>
</dbReference>
<dbReference type="Gene3D" id="2.40.160.120">
    <property type="match status" value="1"/>
</dbReference>
<dbReference type="GO" id="GO:0031965">
    <property type="term" value="C:nuclear membrane"/>
    <property type="evidence" value="ECO:0007669"/>
    <property type="project" value="TreeGrafter"/>
</dbReference>
<dbReference type="PANTHER" id="PTHR10972">
    <property type="entry name" value="OXYSTEROL-BINDING PROTEIN-RELATED"/>
    <property type="match status" value="1"/>
</dbReference>
<evidence type="ECO:0000256" key="14">
    <source>
        <dbReference type="RuleBase" id="RU003845"/>
    </source>
</evidence>
<dbReference type="Pfam" id="PF15409">
    <property type="entry name" value="PH_8"/>
    <property type="match status" value="1"/>
</dbReference>
<feature type="region of interest" description="Disordered" evidence="15">
    <location>
        <begin position="493"/>
        <end position="530"/>
    </location>
</feature>
<feature type="region of interest" description="Disordered" evidence="15">
    <location>
        <begin position="930"/>
        <end position="957"/>
    </location>
</feature>
<dbReference type="SUPFAM" id="SSF50729">
    <property type="entry name" value="PH domain-like"/>
    <property type="match status" value="1"/>
</dbReference>
<dbReference type="FunFam" id="2.30.29.30:FF:000011">
    <property type="entry name" value="Oxysterol-binding protein"/>
    <property type="match status" value="1"/>
</dbReference>
<dbReference type="InterPro" id="IPR018494">
    <property type="entry name" value="Oxysterol-bd_CS"/>
</dbReference>
<feature type="compositionally biased region" description="Polar residues" evidence="15">
    <location>
        <begin position="86"/>
        <end position="96"/>
    </location>
</feature>
<evidence type="ECO:0000259" key="16">
    <source>
        <dbReference type="PROSITE" id="PS50003"/>
    </source>
</evidence>
<keyword evidence="6" id="KW-1003">Cell membrane</keyword>
<evidence type="ECO:0000256" key="9">
    <source>
        <dbReference type="ARBA" id="ARBA00022824"/>
    </source>
</evidence>
<dbReference type="GO" id="GO:0005829">
    <property type="term" value="C:cytosol"/>
    <property type="evidence" value="ECO:0007669"/>
    <property type="project" value="UniProtKB-SubCell"/>
</dbReference>
<feature type="compositionally biased region" description="Basic and acidic residues" evidence="15">
    <location>
        <begin position="938"/>
        <end position="957"/>
    </location>
</feature>
<dbReference type="CDD" id="cd13287">
    <property type="entry name" value="PH_ORP3_ORP6_ORP7"/>
    <property type="match status" value="1"/>
</dbReference>
<evidence type="ECO:0000256" key="5">
    <source>
        <dbReference type="ARBA" id="ARBA00022448"/>
    </source>
</evidence>
<evidence type="ECO:0000256" key="3">
    <source>
        <dbReference type="ARBA" id="ARBA00004586"/>
    </source>
</evidence>
<evidence type="ECO:0000256" key="13">
    <source>
        <dbReference type="RuleBase" id="RU003844"/>
    </source>
</evidence>
<dbReference type="InterPro" id="IPR011993">
    <property type="entry name" value="PH-like_dom_sf"/>
</dbReference>
<dbReference type="GO" id="GO:0005886">
    <property type="term" value="C:plasma membrane"/>
    <property type="evidence" value="ECO:0007669"/>
    <property type="project" value="UniProtKB-SubCell"/>
</dbReference>
<dbReference type="FunFam" id="2.40.160.120:FF:000001">
    <property type="entry name" value="Oxysterol-binding protein"/>
    <property type="match status" value="1"/>
</dbReference>
<evidence type="ECO:0000256" key="12">
    <source>
        <dbReference type="ARBA" id="ARBA00023136"/>
    </source>
</evidence>
<dbReference type="Gene3D" id="2.30.29.30">
    <property type="entry name" value="Pleckstrin-homology domain (PH domain)/Phosphotyrosine-binding domain (PTB)"/>
    <property type="match status" value="1"/>
</dbReference>
<keyword evidence="10 14" id="KW-0445">Lipid transport</keyword>
<feature type="compositionally biased region" description="Low complexity" evidence="15">
    <location>
        <begin position="493"/>
        <end position="509"/>
    </location>
</feature>
<dbReference type="OrthoDB" id="1854502at2759"/>
<reference evidence="18" key="1">
    <citation type="submission" date="2025-08" db="UniProtKB">
        <authorList>
            <consortium name="RefSeq"/>
        </authorList>
    </citation>
    <scope>IDENTIFICATION</scope>
</reference>
<comment type="subcellular location">
    <subcellularLocation>
        <location evidence="1">Cell membrane</location>
    </subcellularLocation>
    <subcellularLocation>
        <location evidence="2">Cytoplasm</location>
        <location evidence="2">Cytosol</location>
    </subcellularLocation>
    <subcellularLocation>
        <location evidence="3">Endoplasmic reticulum membrane</location>
    </subcellularLocation>
</comment>
<dbReference type="PANTHER" id="PTHR10972:SF146">
    <property type="entry name" value="OXYSTEROL-BINDING PROTEIN"/>
    <property type="match status" value="1"/>
</dbReference>
<gene>
    <name evidence="18" type="primary">LOC106600847</name>
</gene>
<keyword evidence="5 14" id="KW-0813">Transport</keyword>
<evidence type="ECO:0000256" key="1">
    <source>
        <dbReference type="ARBA" id="ARBA00004236"/>
    </source>
</evidence>
<dbReference type="InterPro" id="IPR000648">
    <property type="entry name" value="Oxysterol-bd"/>
</dbReference>
<dbReference type="GO" id="GO:0005789">
    <property type="term" value="C:endoplasmic reticulum membrane"/>
    <property type="evidence" value="ECO:0007669"/>
    <property type="project" value="UniProtKB-SubCell"/>
</dbReference>
<evidence type="ECO:0000256" key="2">
    <source>
        <dbReference type="ARBA" id="ARBA00004514"/>
    </source>
</evidence>
<proteinExistence type="inferred from homology"/>
<dbReference type="GO" id="GO:0015485">
    <property type="term" value="F:cholesterol binding"/>
    <property type="evidence" value="ECO:0007669"/>
    <property type="project" value="TreeGrafter"/>
</dbReference>
<evidence type="ECO:0000256" key="6">
    <source>
        <dbReference type="ARBA" id="ARBA00022475"/>
    </source>
</evidence>
<dbReference type="InterPro" id="IPR041680">
    <property type="entry name" value="PH_8"/>
</dbReference>
<evidence type="ECO:0000256" key="7">
    <source>
        <dbReference type="ARBA" id="ARBA00022490"/>
    </source>
</evidence>
<evidence type="ECO:0000256" key="8">
    <source>
        <dbReference type="ARBA" id="ARBA00022553"/>
    </source>
</evidence>
<keyword evidence="17" id="KW-1185">Reference proteome</keyword>
<feature type="region of interest" description="Disordered" evidence="15">
    <location>
        <begin position="549"/>
        <end position="599"/>
    </location>
</feature>
<dbReference type="SUPFAM" id="SSF144000">
    <property type="entry name" value="Oxysterol-binding protein-like"/>
    <property type="match status" value="1"/>
</dbReference>
<keyword evidence="8" id="KW-0597">Phosphoprotein</keyword>
<feature type="compositionally biased region" description="Acidic residues" evidence="15">
    <location>
        <begin position="553"/>
        <end position="562"/>
    </location>
</feature>
<dbReference type="AlphaFoldDB" id="A0A1S3R8E8"/>
<dbReference type="InterPro" id="IPR001849">
    <property type="entry name" value="PH_domain"/>
</dbReference>
<accession>A0A1S3R8E8</accession>